<evidence type="ECO:0000313" key="3">
    <source>
        <dbReference type="Proteomes" id="UP000242246"/>
    </source>
</evidence>
<organism evidence="2 3">
    <name type="scientific">Pseudolactococcus plantarum</name>
    <dbReference type="NCBI Taxonomy" id="1365"/>
    <lineage>
        <taxon>Bacteria</taxon>
        <taxon>Bacillati</taxon>
        <taxon>Bacillota</taxon>
        <taxon>Bacilli</taxon>
        <taxon>Lactobacillales</taxon>
        <taxon>Streptococcaceae</taxon>
        <taxon>Pseudolactococcus</taxon>
    </lineage>
</organism>
<gene>
    <name evidence="2" type="ORF">RU87_GL000414</name>
</gene>
<feature type="domain" description="Methyltransferase type 11" evidence="1">
    <location>
        <begin position="35"/>
        <end position="125"/>
    </location>
</feature>
<dbReference type="CDD" id="cd02440">
    <property type="entry name" value="AdoMet_MTases"/>
    <property type="match status" value="1"/>
</dbReference>
<dbReference type="OrthoDB" id="5522265at2"/>
<evidence type="ECO:0000313" key="2">
    <source>
        <dbReference type="EMBL" id="PCS05704.1"/>
    </source>
</evidence>
<reference evidence="2 3" key="1">
    <citation type="submission" date="2014-12" db="EMBL/GenBank/DDBJ databases">
        <title>Draft genome sequences of 10 type strains of Lactococcus.</title>
        <authorList>
            <person name="Sun Z."/>
            <person name="Zhong Z."/>
            <person name="Liu W."/>
            <person name="Zhang W."/>
            <person name="Zhang H."/>
        </authorList>
    </citation>
    <scope>NUCLEOTIDE SEQUENCE [LARGE SCALE GENOMIC DNA]</scope>
    <source>
        <strain evidence="2 3">DSM 20686</strain>
    </source>
</reference>
<dbReference type="SUPFAM" id="SSF53335">
    <property type="entry name" value="S-adenosyl-L-methionine-dependent methyltransferases"/>
    <property type="match status" value="1"/>
</dbReference>
<dbReference type="Proteomes" id="UP000242246">
    <property type="component" value="Unassembled WGS sequence"/>
</dbReference>
<keyword evidence="3" id="KW-1185">Reference proteome</keyword>
<dbReference type="PANTHER" id="PTHR43861:SF1">
    <property type="entry name" value="TRANS-ACONITATE 2-METHYLTRANSFERASE"/>
    <property type="match status" value="1"/>
</dbReference>
<name>A0A2A5RWY1_9LACT</name>
<protein>
    <recommendedName>
        <fullName evidence="1">Methyltransferase type 11 domain-containing protein</fullName>
    </recommendedName>
</protein>
<dbReference type="InterPro" id="IPR029063">
    <property type="entry name" value="SAM-dependent_MTases_sf"/>
</dbReference>
<accession>A0A2A5RWY1</accession>
<comment type="caution">
    <text evidence="2">The sequence shown here is derived from an EMBL/GenBank/DDBJ whole genome shotgun (WGS) entry which is preliminary data.</text>
</comment>
<dbReference type="Pfam" id="PF08241">
    <property type="entry name" value="Methyltransf_11"/>
    <property type="match status" value="1"/>
</dbReference>
<dbReference type="GO" id="GO:0008757">
    <property type="term" value="F:S-adenosylmethionine-dependent methyltransferase activity"/>
    <property type="evidence" value="ECO:0007669"/>
    <property type="project" value="InterPro"/>
</dbReference>
<evidence type="ECO:0000259" key="1">
    <source>
        <dbReference type="Pfam" id="PF08241"/>
    </source>
</evidence>
<dbReference type="AlphaFoldDB" id="A0A2A5RWY1"/>
<sequence>MKWNANLYDSKHDFVAAYGKGLLSYLPSNKQAKILDLGCGTGTLTDEISKTYPNIMGIDGSKEMIAKAKAAYPTLNFEVVDALNMTDDSQWDIVFSNAVFHWIPDHDQLLHAIKKSLNSNGQLICEFGGFGNIATIEQAFKTLLVSKGYTYTSRFNFPTAENFGELLEKNGFDIELLVLYDRPTVLKDQEKGLYNWASQFFDTDLAKFSHSEQDSILTELEDLVRRQLWHEDHWEADYRRLRAVAHLKA</sequence>
<dbReference type="RefSeq" id="WP_068164305.1">
    <property type="nucleotide sequence ID" value="NZ_JXJX01000012.1"/>
</dbReference>
<dbReference type="PANTHER" id="PTHR43861">
    <property type="entry name" value="TRANS-ACONITATE 2-METHYLTRANSFERASE-RELATED"/>
    <property type="match status" value="1"/>
</dbReference>
<dbReference type="Gene3D" id="3.40.50.150">
    <property type="entry name" value="Vaccinia Virus protein VP39"/>
    <property type="match status" value="1"/>
</dbReference>
<dbReference type="STRING" id="1348632.GCA_001591745_01618"/>
<dbReference type="EMBL" id="JXJX01000012">
    <property type="protein sequence ID" value="PCS05704.1"/>
    <property type="molecule type" value="Genomic_DNA"/>
</dbReference>
<proteinExistence type="predicted"/>
<dbReference type="InterPro" id="IPR013216">
    <property type="entry name" value="Methyltransf_11"/>
</dbReference>